<evidence type="ECO:0000313" key="1">
    <source>
        <dbReference type="EMBL" id="DBA22108.1"/>
    </source>
</evidence>
<dbReference type="AlphaFoldDB" id="A0AAV3A665"/>
<accession>A0AAV3A665</accession>
<comment type="caution">
    <text evidence="1">The sequence shown here is derived from an EMBL/GenBank/DDBJ whole genome shotgun (WGS) entry which is preliminary data.</text>
</comment>
<protein>
    <submittedName>
        <fullName evidence="1">Uncharacterized protein</fullName>
    </submittedName>
</protein>
<organism evidence="1 2">
    <name type="scientific">Pyxicephalus adspersus</name>
    <name type="common">African bullfrog</name>
    <dbReference type="NCBI Taxonomy" id="30357"/>
    <lineage>
        <taxon>Eukaryota</taxon>
        <taxon>Metazoa</taxon>
        <taxon>Chordata</taxon>
        <taxon>Craniata</taxon>
        <taxon>Vertebrata</taxon>
        <taxon>Euteleostomi</taxon>
        <taxon>Amphibia</taxon>
        <taxon>Batrachia</taxon>
        <taxon>Anura</taxon>
        <taxon>Neobatrachia</taxon>
        <taxon>Ranoidea</taxon>
        <taxon>Pyxicephalidae</taxon>
        <taxon>Pyxicephalinae</taxon>
        <taxon>Pyxicephalus</taxon>
    </lineage>
</organism>
<dbReference type="Proteomes" id="UP001181693">
    <property type="component" value="Unassembled WGS sequence"/>
</dbReference>
<gene>
    <name evidence="1" type="ORF">GDO54_013172</name>
</gene>
<evidence type="ECO:0000313" key="2">
    <source>
        <dbReference type="Proteomes" id="UP001181693"/>
    </source>
</evidence>
<keyword evidence="2" id="KW-1185">Reference proteome</keyword>
<proteinExistence type="predicted"/>
<dbReference type="EMBL" id="DYDO01000006">
    <property type="protein sequence ID" value="DBA22108.1"/>
    <property type="molecule type" value="Genomic_DNA"/>
</dbReference>
<reference evidence="1" key="1">
    <citation type="thesis" date="2020" institute="ProQuest LLC" country="789 East Eisenhower Parkway, Ann Arbor, MI, USA">
        <title>Comparative Genomics and Chromosome Evolution.</title>
        <authorList>
            <person name="Mudd A.B."/>
        </authorList>
    </citation>
    <scope>NUCLEOTIDE SEQUENCE</scope>
    <source>
        <strain evidence="1">1538</strain>
        <tissue evidence="1">Blood</tissue>
    </source>
</reference>
<name>A0AAV3A665_PYXAD</name>
<sequence length="103" mass="12041">MFSCSRFHLHAGDEILGIRFFYLLYKHFFSAAQRHTRVLFVGNFTSPNHVRLKMFLDYKLCLHNVQAVLLICHCSGWRILSSVRMQHFKTVRGVGAVFSNVYC</sequence>